<protein>
    <recommendedName>
        <fullName evidence="1">Hemimethylated DNA-binding domain-containing protein</fullName>
    </recommendedName>
</protein>
<dbReference type="InterPro" id="IPR036623">
    <property type="entry name" value="Hemimethylated_DNA-bd_sf"/>
</dbReference>
<keyword evidence="3" id="KW-1185">Reference proteome</keyword>
<gene>
    <name evidence="2" type="ORF">BSAL_32470</name>
</gene>
<evidence type="ECO:0000313" key="3">
    <source>
        <dbReference type="Proteomes" id="UP000051952"/>
    </source>
</evidence>
<dbReference type="Gene3D" id="2.30.30.390">
    <property type="entry name" value="Hemimethylated DNA-binding domain"/>
    <property type="match status" value="1"/>
</dbReference>
<feature type="domain" description="Hemimethylated DNA-binding" evidence="1">
    <location>
        <begin position="101"/>
        <end position="160"/>
    </location>
</feature>
<organism evidence="2 3">
    <name type="scientific">Bodo saltans</name>
    <name type="common">Flagellated protozoan</name>
    <dbReference type="NCBI Taxonomy" id="75058"/>
    <lineage>
        <taxon>Eukaryota</taxon>
        <taxon>Discoba</taxon>
        <taxon>Euglenozoa</taxon>
        <taxon>Kinetoplastea</taxon>
        <taxon>Metakinetoplastina</taxon>
        <taxon>Eubodonida</taxon>
        <taxon>Bodonidae</taxon>
        <taxon>Bodo</taxon>
    </lineage>
</organism>
<dbReference type="Proteomes" id="UP000051952">
    <property type="component" value="Unassembled WGS sequence"/>
</dbReference>
<dbReference type="VEuPathDB" id="TriTrypDB:BSAL_32470"/>
<dbReference type="SUPFAM" id="SSF141255">
    <property type="entry name" value="YccV-like"/>
    <property type="match status" value="1"/>
</dbReference>
<dbReference type="InterPro" id="IPR011722">
    <property type="entry name" value="Hemimethylated_DNA-bd_dom"/>
</dbReference>
<accession>A0A0S4JMY3</accession>
<proteinExistence type="predicted"/>
<dbReference type="EMBL" id="CYKH01001937">
    <property type="protein sequence ID" value="CUG91517.1"/>
    <property type="molecule type" value="Genomic_DNA"/>
</dbReference>
<dbReference type="AlphaFoldDB" id="A0A0S4JMY3"/>
<dbReference type="Pfam" id="PF08755">
    <property type="entry name" value="YccV-like"/>
    <property type="match status" value="1"/>
</dbReference>
<name>A0A0S4JMY3_BODSA</name>
<evidence type="ECO:0000259" key="1">
    <source>
        <dbReference type="Pfam" id="PF08755"/>
    </source>
</evidence>
<dbReference type="GO" id="GO:0003677">
    <property type="term" value="F:DNA binding"/>
    <property type="evidence" value="ECO:0007669"/>
    <property type="project" value="InterPro"/>
</dbReference>
<reference evidence="3" key="1">
    <citation type="submission" date="2015-09" db="EMBL/GenBank/DDBJ databases">
        <authorList>
            <consortium name="Pathogen Informatics"/>
        </authorList>
    </citation>
    <scope>NUCLEOTIDE SEQUENCE [LARGE SCALE GENOMIC DNA]</scope>
    <source>
        <strain evidence="3">Lake Konstanz</strain>
    </source>
</reference>
<sequence>MVSLQFTCLRRTFRYGRFVQEDLVPFFQSLHPQTRDWITSNAPIIKTFAKESLSLPYPAAVRQFTQLDCPSTGIQALSWVERVHSRTHNTAPRSLKRNDYTFNIGDVVVNRQLGHLGVVAAKLPICFESDDWIREHLGSLSDHRLVAPWYLILVGHHRGVPTDFSRYGSELTHERVSGVKSIGLNRHLPSYFRGFDPVSGRYVPL</sequence>
<evidence type="ECO:0000313" key="2">
    <source>
        <dbReference type="EMBL" id="CUG91517.1"/>
    </source>
</evidence>